<comment type="caution">
    <text evidence="3">The sequence shown here is derived from an EMBL/GenBank/DDBJ whole genome shotgun (WGS) entry which is preliminary data.</text>
</comment>
<dbReference type="InterPro" id="IPR015943">
    <property type="entry name" value="WD40/YVTN_repeat-like_dom_sf"/>
</dbReference>
<feature type="region of interest" description="Disordered" evidence="1">
    <location>
        <begin position="574"/>
        <end position="599"/>
    </location>
</feature>
<dbReference type="SUPFAM" id="SSF81383">
    <property type="entry name" value="F-box domain"/>
    <property type="match status" value="1"/>
</dbReference>
<dbReference type="Proteomes" id="UP000557509">
    <property type="component" value="Unassembled WGS sequence"/>
</dbReference>
<feature type="compositionally biased region" description="Basic and acidic residues" evidence="1">
    <location>
        <begin position="665"/>
        <end position="676"/>
    </location>
</feature>
<dbReference type="SUPFAM" id="SSF50998">
    <property type="entry name" value="Quinoprotein alcohol dehydrogenase-like"/>
    <property type="match status" value="1"/>
</dbReference>
<reference evidence="3 4" key="1">
    <citation type="submission" date="2020-03" db="EMBL/GenBank/DDBJ databases">
        <title>Genome sequence of Toxoplasma gondii RH-88 strain.</title>
        <authorList>
            <person name="Lorenzi H.A."/>
            <person name="Venepally P."/>
            <person name="Rozenberg A."/>
            <person name="Sibley D."/>
        </authorList>
    </citation>
    <scope>NUCLEOTIDE SEQUENCE [LARGE SCALE GENOMIC DNA]</scope>
    <source>
        <strain evidence="3 4">RH-88</strain>
    </source>
</reference>
<protein>
    <submittedName>
        <fullName evidence="3">F-box domain-containing protein</fullName>
    </submittedName>
</protein>
<proteinExistence type="predicted"/>
<dbReference type="InterPro" id="IPR036047">
    <property type="entry name" value="F-box-like_dom_sf"/>
</dbReference>
<dbReference type="EMBL" id="JAAUHK010000188">
    <property type="protein sequence ID" value="KAF4645222.1"/>
    <property type="molecule type" value="Genomic_DNA"/>
</dbReference>
<dbReference type="Gene3D" id="2.130.10.10">
    <property type="entry name" value="YVTN repeat-like/Quinoprotein amine dehydrogenase"/>
    <property type="match status" value="1"/>
</dbReference>
<dbReference type="SMART" id="SM00256">
    <property type="entry name" value="FBOX"/>
    <property type="match status" value="1"/>
</dbReference>
<evidence type="ECO:0000256" key="1">
    <source>
        <dbReference type="SAM" id="MobiDB-lite"/>
    </source>
</evidence>
<evidence type="ECO:0000313" key="3">
    <source>
        <dbReference type="EMBL" id="KAF4645222.1"/>
    </source>
</evidence>
<feature type="region of interest" description="Disordered" evidence="1">
    <location>
        <begin position="481"/>
        <end position="559"/>
    </location>
</feature>
<feature type="compositionally biased region" description="Polar residues" evidence="1">
    <location>
        <begin position="445"/>
        <end position="454"/>
    </location>
</feature>
<dbReference type="InterPro" id="IPR011047">
    <property type="entry name" value="Quinoprotein_ADH-like_sf"/>
</dbReference>
<organism evidence="3 4">
    <name type="scientific">Toxoplasma gondii</name>
    <dbReference type="NCBI Taxonomy" id="5811"/>
    <lineage>
        <taxon>Eukaryota</taxon>
        <taxon>Sar</taxon>
        <taxon>Alveolata</taxon>
        <taxon>Apicomplexa</taxon>
        <taxon>Conoidasida</taxon>
        <taxon>Coccidia</taxon>
        <taxon>Eucoccidiorida</taxon>
        <taxon>Eimeriorina</taxon>
        <taxon>Sarcocystidae</taxon>
        <taxon>Toxoplasma</taxon>
    </lineage>
</organism>
<evidence type="ECO:0000313" key="4">
    <source>
        <dbReference type="Proteomes" id="UP000557509"/>
    </source>
</evidence>
<feature type="domain" description="F-box" evidence="2">
    <location>
        <begin position="13"/>
        <end position="61"/>
    </location>
</feature>
<dbReference type="VEuPathDB" id="ToxoDB:TGME49_299230"/>
<gene>
    <name evidence="3" type="ORF">TGRH88_006320</name>
</gene>
<feature type="region of interest" description="Disordered" evidence="1">
    <location>
        <begin position="654"/>
        <end position="708"/>
    </location>
</feature>
<dbReference type="Pfam" id="PF12937">
    <property type="entry name" value="F-box-like"/>
    <property type="match status" value="1"/>
</dbReference>
<feature type="region of interest" description="Disordered" evidence="1">
    <location>
        <begin position="978"/>
        <end position="1005"/>
    </location>
</feature>
<accession>A0A7J6KEM2</accession>
<name>A0A7J6KEM2_TOXGO</name>
<feature type="compositionally biased region" description="Polar residues" evidence="1">
    <location>
        <begin position="988"/>
        <end position="1001"/>
    </location>
</feature>
<dbReference type="Gene3D" id="1.20.1280.50">
    <property type="match status" value="1"/>
</dbReference>
<keyword evidence="4" id="KW-1185">Reference proteome</keyword>
<dbReference type="AlphaFoldDB" id="A0A7J6KEM2"/>
<feature type="compositionally biased region" description="Polar residues" evidence="1">
    <location>
        <begin position="485"/>
        <end position="494"/>
    </location>
</feature>
<sequence length="1101" mass="122166">MDDDEKLDGGADSSSPACLPTAIVFHVASFLTPNDVCSMGATCRKWREVCCSDLQPLWREFVSKKFGRKYENYVTFTGDSDWRCLYLKISAFISNLRRGNAKVKYYPALLEPPLSDSYEGCLAMTTDCSRLLWENGRVLQCVDVEQGKELWRVSVSNRKSGASRPSVVVGKSKVFLHLEQQVHVYELSSGAFVSLLSIPPDTDASLAPLGCTETTGNNMPLDVSLRNMHFTFLTKRTLFVFHSESLQLLYKVQHRELTPLIDTVEGIDFCWAGNQCCAGPDGTECHECSANGLMLRPQCQQICRHIVTWLVKRSRSIKIWDIRDGSNVYCLRGHDAPVQKVRHVMNWRDLADYFLASLDTEGSVRIWGSHDKHFFCLHELKPDVSRGTVFRMSFSTTHLMTMSKEAAGGDVLITVWKFNQAPANALLRIAHRSLAKKAHAMASGENGTDKTNWNAPIMPRTRRWSKQTVDNTTNREHVGAATQHALPSSFSHFSQAHRDSRIEENGTSRSTRDSHIRCGLGPSLPAEADTDESGRTENTEREGCRERVPRSGEGKTEEHLREKQCNFYRKRISSSCRDGGRHQTETQPSGGSAGRDTHNWLFECGTSANMPAHGERPARDSIADGQMPHPLLEAEVCGRFPCAWKDDRSLPAPCSPPRSAFLSRGEGDEKEKRKSPAEALAGLRHPLQGCSSSGQLAVDPDDPSPYVKRSYLHSRSRELSDLPLRGDRHFPFPSVSQVSLPASSTALVYEEEPAHEDFSCDSIPPLTSALDVPSPEDDVDCECPFCNCGSSNRCLFRRRRRHGVSPPPERMSDARIRILPLSCSPAWPSLPSFSQGTDTLAFSTGPDVSFGFLPPSAGRRTRRDEASHPPASRIAAYPGRQVSCSSRPAGLSLSFPDLPASANLAHEKGALCPVLLKEASFSAGIRAYYADFIDGQLLALWHFNVPSDRRYTAFQYSLSDWRVYDCLETDAAYPFHTEERNRRVSEENMASRTPSLSSGDPSTPEFPTYPCRRPANQLGVHAASHAVTGLPAVVGFDSSSSVAGGNARQIRRNPGPPAFSMENRGDVWTLLDWKCISLDPRGNVTVFDFCPKRTEPPCQPS</sequence>
<feature type="region of interest" description="Disordered" evidence="1">
    <location>
        <begin position="440"/>
        <end position="468"/>
    </location>
</feature>
<dbReference type="InterPro" id="IPR001810">
    <property type="entry name" value="F-box_dom"/>
</dbReference>
<evidence type="ECO:0000259" key="2">
    <source>
        <dbReference type="PROSITE" id="PS50181"/>
    </source>
</evidence>
<feature type="compositionally biased region" description="Basic and acidic residues" evidence="1">
    <location>
        <begin position="496"/>
        <end position="516"/>
    </location>
</feature>
<dbReference type="PROSITE" id="PS50181">
    <property type="entry name" value="FBOX"/>
    <property type="match status" value="1"/>
</dbReference>
<feature type="compositionally biased region" description="Basic and acidic residues" evidence="1">
    <location>
        <begin position="532"/>
        <end position="559"/>
    </location>
</feature>